<protein>
    <submittedName>
        <fullName evidence="1">Uncharacterized protein</fullName>
    </submittedName>
</protein>
<accession>A0ABS0SPW4</accession>
<organism evidence="1 2">
    <name type="scientific">Capnocytophaga periodontitidis</name>
    <dbReference type="NCBI Taxonomy" id="2795027"/>
    <lineage>
        <taxon>Bacteria</taxon>
        <taxon>Pseudomonadati</taxon>
        <taxon>Bacteroidota</taxon>
        <taxon>Flavobacteriia</taxon>
        <taxon>Flavobacteriales</taxon>
        <taxon>Flavobacteriaceae</taxon>
        <taxon>Capnocytophaga</taxon>
    </lineage>
</organism>
<evidence type="ECO:0000313" key="1">
    <source>
        <dbReference type="EMBL" id="MBI1647795.1"/>
    </source>
</evidence>
<dbReference type="RefSeq" id="WP_198467364.1">
    <property type="nucleotide sequence ID" value="NZ_JAEFDC010000013.1"/>
</dbReference>
<evidence type="ECO:0000313" key="2">
    <source>
        <dbReference type="Proteomes" id="UP000641139"/>
    </source>
</evidence>
<gene>
    <name evidence="1" type="ORF">I7X30_12120</name>
</gene>
<keyword evidence="2" id="KW-1185">Reference proteome</keyword>
<reference evidence="1 2" key="1">
    <citation type="journal article" date="2021" name="Int. J. Syst. Evol. Microbiol.">
        <title>Capnocytophaga periodontitidis sp. nov., isolated from subgingival plaque of periodontitis patient.</title>
        <authorList>
            <person name="Zhang Y."/>
            <person name="Qiao D."/>
            <person name="Shi W."/>
            <person name="Wu D."/>
            <person name="Cai M."/>
        </authorList>
    </citation>
    <scope>NUCLEOTIDE SEQUENCE [LARGE SCALE GENOMIC DNA]</scope>
    <source>
        <strain evidence="1 2">051621</strain>
    </source>
</reference>
<name>A0ABS0SPW4_9FLAO</name>
<dbReference type="EMBL" id="JAEFDC010000013">
    <property type="protein sequence ID" value="MBI1647795.1"/>
    <property type="molecule type" value="Genomic_DNA"/>
</dbReference>
<sequence>MKTLEEYAPNERKVVYFIDDIDYNNLGYKEEGKELLTNPELLLVPLKRTEEFLDNYTIIEDIQPYNGMTVTISPYDRTKYSEVIKANENFAVEKLANILRICHLIGAKSVKTEKVFAAKHSTEESAHLGGNIKAVSGSIDAKSTYLNEMVSKLKYDATYSGGQCDYEAAKRYLRKSRLSGDRFLEELVEMANASNNKLQRISQEISLSSNMESTNELLSKISFPVAGGKFQLNEKKVSEEKYYLTIEIEF</sequence>
<dbReference type="Proteomes" id="UP000641139">
    <property type="component" value="Unassembled WGS sequence"/>
</dbReference>
<proteinExistence type="predicted"/>
<comment type="caution">
    <text evidence="1">The sequence shown here is derived from an EMBL/GenBank/DDBJ whole genome shotgun (WGS) entry which is preliminary data.</text>
</comment>